<evidence type="ECO:0000256" key="2">
    <source>
        <dbReference type="ARBA" id="ARBA00022771"/>
    </source>
</evidence>
<proteinExistence type="predicted"/>
<dbReference type="InterPro" id="IPR043145">
    <property type="entry name" value="Znf_ZZ_sf"/>
</dbReference>
<evidence type="ECO:0008006" key="6">
    <source>
        <dbReference type="Google" id="ProtNLM"/>
    </source>
</evidence>
<dbReference type="AlphaFoldDB" id="A0A1V6RKB1"/>
<accession>A0A1V6RKB1</accession>
<comment type="caution">
    <text evidence="4">The sequence shown here is derived from an EMBL/GenBank/DDBJ whole genome shotgun (WGS) entry which is preliminary data.</text>
</comment>
<keyword evidence="3" id="KW-0862">Zinc</keyword>
<gene>
    <name evidence="4" type="ORF">PENSOL_c002G08398</name>
</gene>
<evidence type="ECO:0000313" key="5">
    <source>
        <dbReference type="Proteomes" id="UP000191612"/>
    </source>
</evidence>
<name>A0A1V6RKB1_9EURO</name>
<sequence>MNGHAEEVQLLLPLTNIENHFEDGLRQNLTWWVRKSGCVEIINLVQHWAQNWGSRSARVTSALGPLHPSEQTTIFCNVCTRYIMPGRSYYHCEACYKFALCRECSGFGAQCLDASHN</sequence>
<keyword evidence="5" id="KW-1185">Reference proteome</keyword>
<organism evidence="4 5">
    <name type="scientific">Penicillium solitum</name>
    <dbReference type="NCBI Taxonomy" id="60172"/>
    <lineage>
        <taxon>Eukaryota</taxon>
        <taxon>Fungi</taxon>
        <taxon>Dikarya</taxon>
        <taxon>Ascomycota</taxon>
        <taxon>Pezizomycotina</taxon>
        <taxon>Eurotiomycetes</taxon>
        <taxon>Eurotiomycetidae</taxon>
        <taxon>Eurotiales</taxon>
        <taxon>Aspergillaceae</taxon>
        <taxon>Penicillium</taxon>
    </lineage>
</organism>
<dbReference type="Gene3D" id="3.30.60.90">
    <property type="match status" value="1"/>
</dbReference>
<keyword evidence="2" id="KW-0863">Zinc-finger</keyword>
<protein>
    <recommendedName>
        <fullName evidence="6">ZZ-type domain-containing protein</fullName>
    </recommendedName>
</protein>
<dbReference type="EMBL" id="MDYO01000002">
    <property type="protein sequence ID" value="OQE02271.1"/>
    <property type="molecule type" value="Genomic_DNA"/>
</dbReference>
<evidence type="ECO:0000256" key="1">
    <source>
        <dbReference type="ARBA" id="ARBA00022723"/>
    </source>
</evidence>
<evidence type="ECO:0000256" key="3">
    <source>
        <dbReference type="ARBA" id="ARBA00022833"/>
    </source>
</evidence>
<keyword evidence="1" id="KW-0479">Metal-binding</keyword>
<reference evidence="5" key="1">
    <citation type="journal article" date="2017" name="Nat. Microbiol.">
        <title>Global analysis of biosynthetic gene clusters reveals vast potential of secondary metabolite production in Penicillium species.</title>
        <authorList>
            <person name="Nielsen J.C."/>
            <person name="Grijseels S."/>
            <person name="Prigent S."/>
            <person name="Ji B."/>
            <person name="Dainat J."/>
            <person name="Nielsen K.F."/>
            <person name="Frisvad J.C."/>
            <person name="Workman M."/>
            <person name="Nielsen J."/>
        </authorList>
    </citation>
    <scope>NUCLEOTIDE SEQUENCE [LARGE SCALE GENOMIC DNA]</scope>
    <source>
        <strain evidence="5">IBT 29525</strain>
    </source>
</reference>
<dbReference type="GO" id="GO:0008270">
    <property type="term" value="F:zinc ion binding"/>
    <property type="evidence" value="ECO:0007669"/>
    <property type="project" value="UniProtKB-KW"/>
</dbReference>
<dbReference type="Proteomes" id="UP000191612">
    <property type="component" value="Unassembled WGS sequence"/>
</dbReference>
<dbReference type="SUPFAM" id="SSF57850">
    <property type="entry name" value="RING/U-box"/>
    <property type="match status" value="1"/>
</dbReference>
<evidence type="ECO:0000313" key="4">
    <source>
        <dbReference type="EMBL" id="OQE02271.1"/>
    </source>
</evidence>